<sequence>MGFYFSYADGAGPGFDVPGHVMADVREVLRIAVAHAGADCPVQVHKFESNDGWHVGPEECRAIADLLDGAEAEKAVSTYGTFVDGIPDGLVGEVRALGEFSAQAVERGGFHVS</sequence>
<dbReference type="RefSeq" id="WP_123668998.1">
    <property type="nucleotide sequence ID" value="NZ_RJKE01000001.1"/>
</dbReference>
<gene>
    <name evidence="1" type="ORF">EDD29_7698</name>
</gene>
<evidence type="ECO:0000313" key="1">
    <source>
        <dbReference type="EMBL" id="ROO89986.1"/>
    </source>
</evidence>
<keyword evidence="2" id="KW-1185">Reference proteome</keyword>
<evidence type="ECO:0000313" key="2">
    <source>
        <dbReference type="Proteomes" id="UP000272400"/>
    </source>
</evidence>
<organism evidence="1 2">
    <name type="scientific">Actinocorallia herbida</name>
    <dbReference type="NCBI Taxonomy" id="58109"/>
    <lineage>
        <taxon>Bacteria</taxon>
        <taxon>Bacillati</taxon>
        <taxon>Actinomycetota</taxon>
        <taxon>Actinomycetes</taxon>
        <taxon>Streptosporangiales</taxon>
        <taxon>Thermomonosporaceae</taxon>
        <taxon>Actinocorallia</taxon>
    </lineage>
</organism>
<comment type="caution">
    <text evidence="1">The sequence shown here is derived from an EMBL/GenBank/DDBJ whole genome shotgun (WGS) entry which is preliminary data.</text>
</comment>
<accession>A0A3N1D916</accession>
<name>A0A3N1D916_9ACTN</name>
<dbReference type="OrthoDB" id="6454021at2"/>
<proteinExistence type="predicted"/>
<dbReference type="AlphaFoldDB" id="A0A3N1D916"/>
<dbReference type="Proteomes" id="UP000272400">
    <property type="component" value="Unassembled WGS sequence"/>
</dbReference>
<reference evidence="1 2" key="1">
    <citation type="submission" date="2018-11" db="EMBL/GenBank/DDBJ databases">
        <title>Sequencing the genomes of 1000 actinobacteria strains.</title>
        <authorList>
            <person name="Klenk H.-P."/>
        </authorList>
    </citation>
    <scope>NUCLEOTIDE SEQUENCE [LARGE SCALE GENOMIC DNA]</scope>
    <source>
        <strain evidence="1 2">DSM 44254</strain>
    </source>
</reference>
<protein>
    <submittedName>
        <fullName evidence="1">Uncharacterized protein</fullName>
    </submittedName>
</protein>
<dbReference type="EMBL" id="RJKE01000001">
    <property type="protein sequence ID" value="ROO89986.1"/>
    <property type="molecule type" value="Genomic_DNA"/>
</dbReference>